<evidence type="ECO:0000313" key="10">
    <source>
        <dbReference type="Proteomes" id="UP000706039"/>
    </source>
</evidence>
<dbReference type="EMBL" id="JAINVV010000012">
    <property type="protein sequence ID" value="MBY8825548.1"/>
    <property type="molecule type" value="Genomic_DNA"/>
</dbReference>
<dbReference type="PANTHER" id="PTHR30381">
    <property type="entry name" value="FLAGELLAR P-RING PERIPLASMIC PROTEIN FLGI"/>
    <property type="match status" value="1"/>
</dbReference>
<gene>
    <name evidence="8" type="primary">flgI</name>
    <name evidence="9" type="ORF">K7G82_24820</name>
</gene>
<keyword evidence="10" id="KW-1185">Reference proteome</keyword>
<name>A0ABS7PW07_9SPHN</name>
<evidence type="ECO:0000313" key="9">
    <source>
        <dbReference type="EMBL" id="MBY8825548.1"/>
    </source>
</evidence>
<organism evidence="9 10">
    <name type="scientific">Sphingomonas colocasiae</name>
    <dbReference type="NCBI Taxonomy" id="1848973"/>
    <lineage>
        <taxon>Bacteria</taxon>
        <taxon>Pseudomonadati</taxon>
        <taxon>Pseudomonadota</taxon>
        <taxon>Alphaproteobacteria</taxon>
        <taxon>Sphingomonadales</taxon>
        <taxon>Sphingomonadaceae</taxon>
        <taxon>Sphingomonas</taxon>
    </lineage>
</organism>
<feature type="chain" id="PRO_5044902734" description="Flagellar P-ring protein" evidence="8">
    <location>
        <begin position="24"/>
        <end position="372"/>
    </location>
</feature>
<comment type="subcellular location">
    <subcellularLocation>
        <location evidence="2 8">Bacterial flagellum basal body</location>
    </subcellularLocation>
</comment>
<evidence type="ECO:0000256" key="8">
    <source>
        <dbReference type="HAMAP-Rule" id="MF_00416"/>
    </source>
</evidence>
<comment type="caution">
    <text evidence="9">The sequence shown here is derived from an EMBL/GenBank/DDBJ whole genome shotgun (WGS) entry which is preliminary data.</text>
</comment>
<proteinExistence type="inferred from homology"/>
<protein>
    <recommendedName>
        <fullName evidence="3 8">Flagellar P-ring protein</fullName>
    </recommendedName>
    <alternativeName>
        <fullName evidence="7 8">Basal body P-ring protein</fullName>
    </alternativeName>
</protein>
<evidence type="ECO:0000256" key="4">
    <source>
        <dbReference type="ARBA" id="ARBA00022729"/>
    </source>
</evidence>
<sequence length="372" mass="39392" precursor="true">MRPILSLLVFSLSLFISSTTASAQEVPLHALGRFDGWRENALVGYGLVTGLAGSGDTRSNAVTRQALRNVLSRLGTTVTDQDISSRNVAVVIVTATLPASANIGDKIDATVSSIGDARSLVGGTLLLTALEGPDRQVYSLAQGALVVGGYQFDAQLNMMQRNHPTTGRIVEGATIERSVDANIVQGNGEISFLLAEPDFATAQNIAQLVQGLYGPGAAWVQNADRVQIRAPSDRRELAAYVAAIEKLQIRPPRQYRVVVNERTGTVVAGADVAISPVAIAQGDIRVKVETRNEGSQPSYISGFATDVSSLVISNTRLDVEEGRNDATIRLGSTTIGDLVQGLTTLRVDTRRIISVLQALKAAGALHADLVVQ</sequence>
<dbReference type="Proteomes" id="UP000706039">
    <property type="component" value="Unassembled WGS sequence"/>
</dbReference>
<dbReference type="InterPro" id="IPR001782">
    <property type="entry name" value="Flag_FlgI"/>
</dbReference>
<evidence type="ECO:0000256" key="2">
    <source>
        <dbReference type="ARBA" id="ARBA00004117"/>
    </source>
</evidence>
<evidence type="ECO:0000256" key="5">
    <source>
        <dbReference type="ARBA" id="ARBA00022764"/>
    </source>
</evidence>
<dbReference type="PANTHER" id="PTHR30381:SF0">
    <property type="entry name" value="FLAGELLAR P-RING PROTEIN"/>
    <property type="match status" value="1"/>
</dbReference>
<evidence type="ECO:0000256" key="6">
    <source>
        <dbReference type="ARBA" id="ARBA00023143"/>
    </source>
</evidence>
<keyword evidence="6 8" id="KW-0975">Bacterial flagellum</keyword>
<comment type="subunit">
    <text evidence="8">The basal body constitutes a major portion of the flagellar organelle and consists of four rings (L,P,S, and M) mounted on a central rod.</text>
</comment>
<comment type="function">
    <text evidence="1 8">Assembles around the rod to form the L-ring and probably protects the motor/basal body from shearing forces during rotation.</text>
</comment>
<dbReference type="RefSeq" id="WP_222992648.1">
    <property type="nucleotide sequence ID" value="NZ_JAINVV010000012.1"/>
</dbReference>
<evidence type="ECO:0000256" key="7">
    <source>
        <dbReference type="ARBA" id="ARBA00032344"/>
    </source>
</evidence>
<accession>A0ABS7PW07</accession>
<keyword evidence="9" id="KW-0282">Flagellum</keyword>
<feature type="signal peptide" evidence="8">
    <location>
        <begin position="1"/>
        <end position="23"/>
    </location>
</feature>
<evidence type="ECO:0000256" key="3">
    <source>
        <dbReference type="ARBA" id="ARBA00019515"/>
    </source>
</evidence>
<keyword evidence="5" id="KW-0574">Periplasm</keyword>
<dbReference type="PRINTS" id="PR01010">
    <property type="entry name" value="FLGPRINGFLGI"/>
</dbReference>
<reference evidence="9 10" key="1">
    <citation type="submission" date="2021-08" db="EMBL/GenBank/DDBJ databases">
        <authorList>
            <person name="Tuo L."/>
        </authorList>
    </citation>
    <scope>NUCLEOTIDE SEQUENCE [LARGE SCALE GENOMIC DNA]</scope>
    <source>
        <strain evidence="9 10">JCM 31229</strain>
    </source>
</reference>
<keyword evidence="9" id="KW-0966">Cell projection</keyword>
<dbReference type="NCBIfam" id="NF003676">
    <property type="entry name" value="PRK05303.1"/>
    <property type="match status" value="1"/>
</dbReference>
<keyword evidence="4 8" id="KW-0732">Signal</keyword>
<evidence type="ECO:0000256" key="1">
    <source>
        <dbReference type="ARBA" id="ARBA00002591"/>
    </source>
</evidence>
<comment type="similarity">
    <text evidence="8">Belongs to the FlgI family.</text>
</comment>
<keyword evidence="9" id="KW-0969">Cilium</keyword>
<dbReference type="Pfam" id="PF02119">
    <property type="entry name" value="FlgI"/>
    <property type="match status" value="1"/>
</dbReference>
<dbReference type="HAMAP" id="MF_00416">
    <property type="entry name" value="FlgI"/>
    <property type="match status" value="1"/>
</dbReference>